<keyword evidence="1" id="KW-0472">Membrane</keyword>
<dbReference type="AlphaFoldDB" id="A0A9Q4H1V6"/>
<feature type="transmembrane region" description="Helical" evidence="1">
    <location>
        <begin position="31"/>
        <end position="49"/>
    </location>
</feature>
<evidence type="ECO:0000313" key="3">
    <source>
        <dbReference type="Proteomes" id="UP001081438"/>
    </source>
</evidence>
<protein>
    <submittedName>
        <fullName evidence="2">Uncharacterized protein</fullName>
    </submittedName>
</protein>
<keyword evidence="1" id="KW-1133">Transmembrane helix</keyword>
<keyword evidence="1" id="KW-0812">Transmembrane</keyword>
<feature type="transmembrane region" description="Helical" evidence="1">
    <location>
        <begin position="5"/>
        <end position="25"/>
    </location>
</feature>
<proteinExistence type="predicted"/>
<accession>A0A9Q4H1V6</accession>
<dbReference type="Proteomes" id="UP001081438">
    <property type="component" value="Unassembled WGS sequence"/>
</dbReference>
<reference evidence="2" key="1">
    <citation type="journal article" date="2022" name="Int. J. Mol. Sci.">
        <title>Phenotypic and genotypic virulence characterisation of Staphylococcus pettenkoferi strains isolated from human bloodstream and diabetic foot infections.</title>
        <authorList>
            <person name="Magnan C."/>
        </authorList>
    </citation>
    <scope>NUCLEOTIDE SEQUENCE</scope>
    <source>
        <strain evidence="2">NSP020P</strain>
    </source>
</reference>
<organism evidence="2 3">
    <name type="scientific">Staphylococcus pettenkoferi</name>
    <dbReference type="NCBI Taxonomy" id="170573"/>
    <lineage>
        <taxon>Bacteria</taxon>
        <taxon>Bacillati</taxon>
        <taxon>Bacillota</taxon>
        <taxon>Bacilli</taxon>
        <taxon>Bacillales</taxon>
        <taxon>Staphylococcaceae</taxon>
        <taxon>Staphylococcus</taxon>
    </lineage>
</organism>
<name>A0A9Q4H1V6_9STAP</name>
<gene>
    <name evidence="2" type="ORF">NW112_03915</name>
</gene>
<dbReference type="EMBL" id="JANSKX010000012">
    <property type="protein sequence ID" value="MCY1594373.1"/>
    <property type="molecule type" value="Genomic_DNA"/>
</dbReference>
<evidence type="ECO:0000256" key="1">
    <source>
        <dbReference type="SAM" id="Phobius"/>
    </source>
</evidence>
<sequence>MKRRIYLVLAIVMGIIYIILSALYPHLERTMWFRTILFVAFIFFALFILSSGKSEGK</sequence>
<dbReference type="RefSeq" id="WP_268210765.1">
    <property type="nucleotide sequence ID" value="NZ_JANSKK010000003.1"/>
</dbReference>
<evidence type="ECO:0000313" key="2">
    <source>
        <dbReference type="EMBL" id="MCY1594373.1"/>
    </source>
</evidence>
<comment type="caution">
    <text evidence="2">The sequence shown here is derived from an EMBL/GenBank/DDBJ whole genome shotgun (WGS) entry which is preliminary data.</text>
</comment>